<gene>
    <name evidence="21" type="ORF">BOTBODRAFT_34499</name>
</gene>
<dbReference type="EMBL" id="KL198050">
    <property type="protein sequence ID" value="KDQ12534.1"/>
    <property type="molecule type" value="Genomic_DNA"/>
</dbReference>
<dbReference type="GO" id="GO:0042138">
    <property type="term" value="P:meiotic DNA double-strand break formation"/>
    <property type="evidence" value="ECO:0007669"/>
    <property type="project" value="TreeGrafter"/>
</dbReference>
<dbReference type="CDD" id="cd00840">
    <property type="entry name" value="MPP_Mre11_N"/>
    <property type="match status" value="1"/>
</dbReference>
<keyword evidence="6 16" id="KW-0540">Nuclease</keyword>
<evidence type="ECO:0000256" key="11">
    <source>
        <dbReference type="ARBA" id="ARBA00022839"/>
    </source>
</evidence>
<dbReference type="GO" id="GO:0000723">
    <property type="term" value="P:telomere maintenance"/>
    <property type="evidence" value="ECO:0007669"/>
    <property type="project" value="TreeGrafter"/>
</dbReference>
<dbReference type="GO" id="GO:0030145">
    <property type="term" value="F:manganese ion binding"/>
    <property type="evidence" value="ECO:0007669"/>
    <property type="project" value="UniProtKB-UniRule"/>
</dbReference>
<dbReference type="GO" id="GO:0000724">
    <property type="term" value="P:double-strand break repair via homologous recombination"/>
    <property type="evidence" value="ECO:0007669"/>
    <property type="project" value="TreeGrafter"/>
</dbReference>
<dbReference type="Proteomes" id="UP000027195">
    <property type="component" value="Unassembled WGS sequence"/>
</dbReference>
<keyword evidence="12 16" id="KW-0234">DNA repair</keyword>
<dbReference type="PANTHER" id="PTHR10139:SF1">
    <property type="entry name" value="DOUBLE-STRAND BREAK REPAIR PROTEIN MRE11"/>
    <property type="match status" value="1"/>
</dbReference>
<dbReference type="GO" id="GO:0008296">
    <property type="term" value="F:3'-5'-DNA exonuclease activity"/>
    <property type="evidence" value="ECO:0007669"/>
    <property type="project" value="InterPro"/>
</dbReference>
<keyword evidence="8 16" id="KW-0255">Endonuclease</keyword>
<name>A0A067MAD8_BOTB1</name>
<dbReference type="SUPFAM" id="SSF56300">
    <property type="entry name" value="Metallo-dependent phosphatases"/>
    <property type="match status" value="1"/>
</dbReference>
<dbReference type="GO" id="GO:0006303">
    <property type="term" value="P:double-strand break repair via nonhomologous end joining"/>
    <property type="evidence" value="ECO:0007669"/>
    <property type="project" value="TreeGrafter"/>
</dbReference>
<evidence type="ECO:0000256" key="6">
    <source>
        <dbReference type="ARBA" id="ARBA00022722"/>
    </source>
</evidence>
<dbReference type="GO" id="GO:0035861">
    <property type="term" value="C:site of double-strand break"/>
    <property type="evidence" value="ECO:0007669"/>
    <property type="project" value="TreeGrafter"/>
</dbReference>
<keyword evidence="15 16" id="KW-0469">Meiosis</keyword>
<dbReference type="InParanoid" id="A0A067MAD8"/>
<feature type="compositionally biased region" description="Basic and acidic residues" evidence="19">
    <location>
        <begin position="512"/>
        <end position="524"/>
    </location>
</feature>
<evidence type="ECO:0000256" key="16">
    <source>
        <dbReference type="PIRNR" id="PIRNR000882"/>
    </source>
</evidence>
<keyword evidence="22" id="KW-1185">Reference proteome</keyword>
<keyword evidence="7" id="KW-0479">Metal-binding</keyword>
<comment type="subcellular location">
    <subcellularLocation>
        <location evidence="3">Chromosome</location>
    </subcellularLocation>
    <subcellularLocation>
        <location evidence="2 16">Nucleus</location>
    </subcellularLocation>
</comment>
<evidence type="ECO:0000256" key="4">
    <source>
        <dbReference type="ARBA" id="ARBA00009028"/>
    </source>
</evidence>
<dbReference type="NCBIfam" id="TIGR00583">
    <property type="entry name" value="mre11"/>
    <property type="match status" value="1"/>
</dbReference>
<evidence type="ECO:0000313" key="22">
    <source>
        <dbReference type="Proteomes" id="UP000027195"/>
    </source>
</evidence>
<keyword evidence="11 16" id="KW-0269">Exonuclease</keyword>
<dbReference type="Gene3D" id="3.30.110.110">
    <property type="entry name" value="Mre11, capping domain"/>
    <property type="match status" value="1"/>
</dbReference>
<accession>A0A067MAD8</accession>
<evidence type="ECO:0000256" key="15">
    <source>
        <dbReference type="ARBA" id="ARBA00023254"/>
    </source>
</evidence>
<evidence type="ECO:0000313" key="21">
    <source>
        <dbReference type="EMBL" id="KDQ12534.1"/>
    </source>
</evidence>
<feature type="compositionally biased region" description="Low complexity" evidence="19">
    <location>
        <begin position="573"/>
        <end position="598"/>
    </location>
</feature>
<protein>
    <recommendedName>
        <fullName evidence="16">Double-strand break repair protein</fullName>
    </recommendedName>
</protein>
<evidence type="ECO:0000256" key="18">
    <source>
        <dbReference type="RuleBase" id="RU003447"/>
    </source>
</evidence>
<keyword evidence="13 16" id="KW-0464">Manganese</keyword>
<feature type="compositionally biased region" description="Acidic residues" evidence="19">
    <location>
        <begin position="609"/>
        <end position="628"/>
    </location>
</feature>
<dbReference type="InterPro" id="IPR007281">
    <property type="entry name" value="Mre11_DNA-bd"/>
</dbReference>
<dbReference type="InterPro" id="IPR029052">
    <property type="entry name" value="Metallo-depent_PP-like"/>
</dbReference>
<comment type="cofactor">
    <cofactor evidence="1 16">
        <name>Mn(2+)</name>
        <dbReference type="ChEBI" id="CHEBI:29035"/>
    </cofactor>
</comment>
<feature type="compositionally biased region" description="Acidic residues" evidence="19">
    <location>
        <begin position="536"/>
        <end position="546"/>
    </location>
</feature>
<evidence type="ECO:0000256" key="9">
    <source>
        <dbReference type="ARBA" id="ARBA00022763"/>
    </source>
</evidence>
<evidence type="ECO:0000256" key="19">
    <source>
        <dbReference type="SAM" id="MobiDB-lite"/>
    </source>
</evidence>
<keyword evidence="9 16" id="KW-0227">DNA damage</keyword>
<dbReference type="STRING" id="930990.A0A067MAD8"/>
<dbReference type="InterPro" id="IPR041796">
    <property type="entry name" value="Mre11_N"/>
</dbReference>
<keyword evidence="14 16" id="KW-0539">Nucleus</keyword>
<dbReference type="GO" id="GO:0031573">
    <property type="term" value="P:mitotic intra-S DNA damage checkpoint signaling"/>
    <property type="evidence" value="ECO:0007669"/>
    <property type="project" value="TreeGrafter"/>
</dbReference>
<keyword evidence="10 16" id="KW-0378">Hydrolase</keyword>
<organism evidence="21 22">
    <name type="scientific">Botryobasidium botryosum (strain FD-172 SS1)</name>
    <dbReference type="NCBI Taxonomy" id="930990"/>
    <lineage>
        <taxon>Eukaryota</taxon>
        <taxon>Fungi</taxon>
        <taxon>Dikarya</taxon>
        <taxon>Basidiomycota</taxon>
        <taxon>Agaricomycotina</taxon>
        <taxon>Agaricomycetes</taxon>
        <taxon>Cantharellales</taxon>
        <taxon>Botryobasidiaceae</taxon>
        <taxon>Botryobasidium</taxon>
    </lineage>
</organism>
<dbReference type="InterPro" id="IPR003701">
    <property type="entry name" value="Mre11"/>
</dbReference>
<comment type="function">
    <text evidence="16">Core component of the MRN complex, which plays a central role in double-strand break (DSB) repair, DNA recombination, maintenance of telomere integrity and meiosis. The MRN complex is involved in the repair of DNA double-strand breaks (DSBs) via homologous recombination (HR), an error-free mechanism which primarily occurs during S and G2 phases. The complex (1) mediates the end resection of damaged DNA, which generates proper single-stranded DNA, a key initial steps in HR, and is (2) required for the recruitment of other repair factors and efficient activation of ATM and ATR upon DNA damage. Within the MRN complex, MRE11 possesses both single-strand endonuclease activity and double-strand-specific 3'-5' exonuclease activity. MRE11 first endonucleolytically cleaves the 5' strand at DNA DSB ends to prevent non-homologous end joining (NHEJ) and licence HR. It then generates a single-stranded DNA gap via 3' to 5' exonucleolytic degradation, which is required for single-strand invasion and recombination.</text>
</comment>
<dbReference type="Gene3D" id="3.60.21.10">
    <property type="match status" value="1"/>
</dbReference>
<evidence type="ECO:0000256" key="2">
    <source>
        <dbReference type="ARBA" id="ARBA00004123"/>
    </source>
</evidence>
<dbReference type="PANTHER" id="PTHR10139">
    <property type="entry name" value="DOUBLE-STRAND BREAK REPAIR PROTEIN MRE11"/>
    <property type="match status" value="1"/>
</dbReference>
<feature type="domain" description="Mre11 DNA-binding" evidence="20">
    <location>
        <begin position="290"/>
        <end position="469"/>
    </location>
</feature>
<dbReference type="Pfam" id="PF04152">
    <property type="entry name" value="Mre11_DNA_bind"/>
    <property type="match status" value="1"/>
</dbReference>
<proteinExistence type="inferred from homology"/>
<dbReference type="OrthoDB" id="30417at2759"/>
<evidence type="ECO:0000256" key="14">
    <source>
        <dbReference type="ARBA" id="ARBA00023242"/>
    </source>
</evidence>
<dbReference type="FunFam" id="3.60.21.10:FF:000011">
    <property type="entry name" value="Double-strand break repair protein"/>
    <property type="match status" value="1"/>
</dbReference>
<dbReference type="SMART" id="SM01347">
    <property type="entry name" value="Mre11_DNA_bind"/>
    <property type="match status" value="1"/>
</dbReference>
<reference evidence="22" key="1">
    <citation type="journal article" date="2014" name="Proc. Natl. Acad. Sci. U.S.A.">
        <title>Extensive sampling of basidiomycete genomes demonstrates inadequacy of the white-rot/brown-rot paradigm for wood decay fungi.</title>
        <authorList>
            <person name="Riley R."/>
            <person name="Salamov A.A."/>
            <person name="Brown D.W."/>
            <person name="Nagy L.G."/>
            <person name="Floudas D."/>
            <person name="Held B.W."/>
            <person name="Levasseur A."/>
            <person name="Lombard V."/>
            <person name="Morin E."/>
            <person name="Otillar R."/>
            <person name="Lindquist E.A."/>
            <person name="Sun H."/>
            <person name="LaButti K.M."/>
            <person name="Schmutz J."/>
            <person name="Jabbour D."/>
            <person name="Luo H."/>
            <person name="Baker S.E."/>
            <person name="Pisabarro A.G."/>
            <person name="Walton J.D."/>
            <person name="Blanchette R.A."/>
            <person name="Henrissat B."/>
            <person name="Martin F."/>
            <person name="Cullen D."/>
            <person name="Hibbett D.S."/>
            <person name="Grigoriev I.V."/>
        </authorList>
    </citation>
    <scope>NUCLEOTIDE SEQUENCE [LARGE SCALE GENOMIC DNA]</scope>
    <source>
        <strain evidence="22">FD-172 SS1</strain>
    </source>
</reference>
<evidence type="ECO:0000256" key="10">
    <source>
        <dbReference type="ARBA" id="ARBA00022801"/>
    </source>
</evidence>
<dbReference type="FunCoup" id="A0A067MAD8">
    <property type="interactions" value="662"/>
</dbReference>
<dbReference type="InterPro" id="IPR038487">
    <property type="entry name" value="Mre11_capping_dom"/>
</dbReference>
<evidence type="ECO:0000256" key="12">
    <source>
        <dbReference type="ARBA" id="ARBA00023204"/>
    </source>
</evidence>
<evidence type="ECO:0000259" key="20">
    <source>
        <dbReference type="SMART" id="SM01347"/>
    </source>
</evidence>
<dbReference type="PIRSF" id="PIRSF000882">
    <property type="entry name" value="DSB_repair_MRE11"/>
    <property type="match status" value="1"/>
</dbReference>
<evidence type="ECO:0000256" key="3">
    <source>
        <dbReference type="ARBA" id="ARBA00004286"/>
    </source>
</evidence>
<dbReference type="AlphaFoldDB" id="A0A067MAD8"/>
<evidence type="ECO:0000256" key="17">
    <source>
        <dbReference type="PIRSR" id="PIRSR000882-1"/>
    </source>
</evidence>
<evidence type="ECO:0000256" key="8">
    <source>
        <dbReference type="ARBA" id="ARBA00022759"/>
    </source>
</evidence>
<dbReference type="GO" id="GO:0000014">
    <property type="term" value="F:single-stranded DNA endodeoxyribonuclease activity"/>
    <property type="evidence" value="ECO:0007669"/>
    <property type="project" value="TreeGrafter"/>
</dbReference>
<dbReference type="GO" id="GO:0030870">
    <property type="term" value="C:Mre11 complex"/>
    <property type="evidence" value="ECO:0007669"/>
    <property type="project" value="UniProtKB-UniRule"/>
</dbReference>
<sequence>MVATDNHIGYMERDPIRGQDSINSFEEVLKLAVKLKVDMILLGGDLFHENRPSRECLYRTIALLREYTFGDRPIEIELLSDPNEGKAHGFSFPAVNYEDPNLNVSIPVFSIHGNHDDPQGAGHDGALCALDIVSAAGVLNYFGKVDLPSSDEDAATTGITIKPILLQKGNTRLALYGMGNIRDQRLHFELRNNRVRMFMPNDRTQWFNILVLHQNRVKHGPQESVPEGMFDDSIDLVIWGHEHDCRILPEEVAGKDYKIIQPGSSVATSLAEGESIEKHVALLEIKDNGCKIMPIALRTVRPFSLGEVNLMDAARDDGLDLKDQMEIKKYLRGKVEDMILQAKSDWEDRNASAVAAGEESMKPMLPLIRLKVETTGVSEMTNPVRFSQEFQGMVANPRDVVVFFRKKSESTSRSKVVAEKPDLSIDDPDISVAEKLSKIRVATLVKEYLAAQELQILLESGMSDAIQTFVDKDDPHSISTHVTKELDSMFKNMKPTDDLDEETLEDEVARMKEQQEKEYQEKRSARNKGKAKAQVEEDDESGDSMEIDMAQYEGMGSDEEEEPEPPKRRAAAAKKAPAAKAKAATIKSKAPAASKSTTGRGKKKAQVIEDSDEEEDEIEDEDIMEVEEDPKPKRSRAAVLSTPAKKTTARKAPAKQTTLNLVPRAQASTRAPRTAAKNAKSKMQESIEISD</sequence>
<dbReference type="GO" id="GO:0097552">
    <property type="term" value="P:mitochondrial double-strand break repair via homologous recombination"/>
    <property type="evidence" value="ECO:0007669"/>
    <property type="project" value="TreeGrafter"/>
</dbReference>
<keyword evidence="5" id="KW-0158">Chromosome</keyword>
<dbReference type="GO" id="GO:0007095">
    <property type="term" value="P:mitotic G2 DNA damage checkpoint signaling"/>
    <property type="evidence" value="ECO:0007669"/>
    <property type="project" value="TreeGrafter"/>
</dbReference>
<dbReference type="InterPro" id="IPR004843">
    <property type="entry name" value="Calcineurin-like_PHP"/>
</dbReference>
<evidence type="ECO:0000256" key="7">
    <source>
        <dbReference type="ARBA" id="ARBA00022723"/>
    </source>
</evidence>
<feature type="active site" description="Proton donor" evidence="17">
    <location>
        <position position="115"/>
    </location>
</feature>
<evidence type="ECO:0000256" key="13">
    <source>
        <dbReference type="ARBA" id="ARBA00023211"/>
    </source>
</evidence>
<evidence type="ECO:0000256" key="1">
    <source>
        <dbReference type="ARBA" id="ARBA00001936"/>
    </source>
</evidence>
<dbReference type="Pfam" id="PF00149">
    <property type="entry name" value="Metallophos"/>
    <property type="match status" value="1"/>
</dbReference>
<feature type="region of interest" description="Disordered" evidence="19">
    <location>
        <begin position="512"/>
        <end position="691"/>
    </location>
</feature>
<evidence type="ECO:0000256" key="5">
    <source>
        <dbReference type="ARBA" id="ARBA00022454"/>
    </source>
</evidence>
<dbReference type="HOGENOM" id="CLU_009535_3_1_1"/>
<comment type="similarity">
    <text evidence="4 16 18">Belongs to the MRE11/RAD32 family.</text>
</comment>